<proteinExistence type="predicted"/>
<name>A0ABV2E6R3_9STAP</name>
<reference evidence="1 2" key="1">
    <citation type="submission" date="2024-05" db="EMBL/GenBank/DDBJ databases">
        <title>Genomic Encyclopedia of Type Strains, Phase IV (KMG-IV): sequencing the most valuable type-strain genomes for metagenomic binning, comparative biology and taxonomic classification.</title>
        <authorList>
            <person name="Goeker M."/>
        </authorList>
    </citation>
    <scope>NUCLEOTIDE SEQUENCE [LARGE SCALE GENOMIC DNA]</scope>
    <source>
        <strain evidence="1 2">DSM 25286</strain>
    </source>
</reference>
<dbReference type="Proteomes" id="UP001549019">
    <property type="component" value="Unassembled WGS sequence"/>
</dbReference>
<organism evidence="1 2">
    <name type="scientific">Salinicoccus halitifaciens</name>
    <dbReference type="NCBI Taxonomy" id="1073415"/>
    <lineage>
        <taxon>Bacteria</taxon>
        <taxon>Bacillati</taxon>
        <taxon>Bacillota</taxon>
        <taxon>Bacilli</taxon>
        <taxon>Bacillales</taxon>
        <taxon>Staphylococcaceae</taxon>
        <taxon>Salinicoccus</taxon>
    </lineage>
</organism>
<accession>A0ABV2E6R3</accession>
<comment type="caution">
    <text evidence="1">The sequence shown here is derived from an EMBL/GenBank/DDBJ whole genome shotgun (WGS) entry which is preliminary data.</text>
</comment>
<dbReference type="EMBL" id="JBDZDV010000001">
    <property type="protein sequence ID" value="MET3109750.1"/>
    <property type="molecule type" value="Genomic_DNA"/>
</dbReference>
<keyword evidence="2" id="KW-1185">Reference proteome</keyword>
<sequence>MKKVIYVLENQNGVEGAFTSLSELVKLANNTEDEELLACVVMSFAEDSTDEVDKYSHLIDYRGVD</sequence>
<protein>
    <submittedName>
        <fullName evidence="1">Uncharacterized protein</fullName>
    </submittedName>
</protein>
<dbReference type="RefSeq" id="WP_230820910.1">
    <property type="nucleotide sequence ID" value="NZ_JAJNCU010000001.1"/>
</dbReference>
<gene>
    <name evidence="1" type="ORF">ABHD89_000138</name>
</gene>
<evidence type="ECO:0000313" key="1">
    <source>
        <dbReference type="EMBL" id="MET3109750.1"/>
    </source>
</evidence>
<evidence type="ECO:0000313" key="2">
    <source>
        <dbReference type="Proteomes" id="UP001549019"/>
    </source>
</evidence>